<keyword evidence="3 6" id="KW-0812">Transmembrane</keyword>
<evidence type="ECO:0000256" key="1">
    <source>
        <dbReference type="ARBA" id="ARBA00004141"/>
    </source>
</evidence>
<feature type="transmembrane region" description="Helical" evidence="6">
    <location>
        <begin position="44"/>
        <end position="63"/>
    </location>
</feature>
<dbReference type="InterPro" id="IPR000620">
    <property type="entry name" value="EamA_dom"/>
</dbReference>
<comment type="caution">
    <text evidence="8">The sequence shown here is derived from an EMBL/GenBank/DDBJ whole genome shotgun (WGS) entry which is preliminary data.</text>
</comment>
<evidence type="ECO:0000313" key="9">
    <source>
        <dbReference type="Proteomes" id="UP001203880"/>
    </source>
</evidence>
<dbReference type="EMBL" id="JAMFMB010000012">
    <property type="protein sequence ID" value="MCL6284061.1"/>
    <property type="molecule type" value="Genomic_DNA"/>
</dbReference>
<feature type="transmembrane region" description="Helical" evidence="6">
    <location>
        <begin position="125"/>
        <end position="142"/>
    </location>
</feature>
<evidence type="ECO:0000256" key="5">
    <source>
        <dbReference type="ARBA" id="ARBA00023136"/>
    </source>
</evidence>
<feature type="transmembrane region" description="Helical" evidence="6">
    <location>
        <begin position="256"/>
        <end position="275"/>
    </location>
</feature>
<comment type="similarity">
    <text evidence="2">Belongs to the drug/metabolite transporter (DMT) superfamily. 10 TMS drug/metabolite exporter (DME) (TC 2.A.7.3) family.</text>
</comment>
<dbReference type="InterPro" id="IPR037185">
    <property type="entry name" value="EmrE-like"/>
</dbReference>
<keyword evidence="5 6" id="KW-0472">Membrane</keyword>
<evidence type="ECO:0000256" key="3">
    <source>
        <dbReference type="ARBA" id="ARBA00022692"/>
    </source>
</evidence>
<dbReference type="PANTHER" id="PTHR22911">
    <property type="entry name" value="ACYL-MALONYL CONDENSING ENZYME-RELATED"/>
    <property type="match status" value="1"/>
</dbReference>
<feature type="transmembrane region" description="Helical" evidence="6">
    <location>
        <begin position="281"/>
        <end position="299"/>
    </location>
</feature>
<dbReference type="Pfam" id="PF00892">
    <property type="entry name" value="EamA"/>
    <property type="match status" value="1"/>
</dbReference>
<comment type="subcellular location">
    <subcellularLocation>
        <location evidence="1">Membrane</location>
        <topology evidence="1">Multi-pass membrane protein</topology>
    </subcellularLocation>
</comment>
<name>A0ABT0Q2K1_9RHOB</name>
<protein>
    <submittedName>
        <fullName evidence="8">DMT family transporter</fullName>
    </submittedName>
</protein>
<dbReference type="SUPFAM" id="SSF103481">
    <property type="entry name" value="Multidrug resistance efflux transporter EmrE"/>
    <property type="match status" value="2"/>
</dbReference>
<feature type="transmembrane region" description="Helical" evidence="6">
    <location>
        <begin position="148"/>
        <end position="167"/>
    </location>
</feature>
<dbReference type="RefSeq" id="WP_249710025.1">
    <property type="nucleotide sequence ID" value="NZ_JAMFMB010000012.1"/>
</dbReference>
<keyword evidence="4 6" id="KW-1133">Transmembrane helix</keyword>
<evidence type="ECO:0000256" key="4">
    <source>
        <dbReference type="ARBA" id="ARBA00022989"/>
    </source>
</evidence>
<evidence type="ECO:0000256" key="6">
    <source>
        <dbReference type="SAM" id="Phobius"/>
    </source>
</evidence>
<evidence type="ECO:0000256" key="2">
    <source>
        <dbReference type="ARBA" id="ARBA00009853"/>
    </source>
</evidence>
<proteinExistence type="inferred from homology"/>
<feature type="transmembrane region" description="Helical" evidence="6">
    <location>
        <begin position="12"/>
        <end position="32"/>
    </location>
</feature>
<evidence type="ECO:0000313" key="8">
    <source>
        <dbReference type="EMBL" id="MCL6284061.1"/>
    </source>
</evidence>
<feature type="transmembrane region" description="Helical" evidence="6">
    <location>
        <begin position="179"/>
        <end position="203"/>
    </location>
</feature>
<organism evidence="8 9">
    <name type="scientific">Ruegeria spongiae</name>
    <dbReference type="NCBI Taxonomy" id="2942209"/>
    <lineage>
        <taxon>Bacteria</taxon>
        <taxon>Pseudomonadati</taxon>
        <taxon>Pseudomonadota</taxon>
        <taxon>Alphaproteobacteria</taxon>
        <taxon>Rhodobacterales</taxon>
        <taxon>Roseobacteraceae</taxon>
        <taxon>Ruegeria</taxon>
    </lineage>
</organism>
<dbReference type="PANTHER" id="PTHR22911:SF6">
    <property type="entry name" value="SOLUTE CARRIER FAMILY 35 MEMBER G1"/>
    <property type="match status" value="1"/>
</dbReference>
<feature type="transmembrane region" description="Helical" evidence="6">
    <location>
        <begin position="223"/>
        <end position="244"/>
    </location>
</feature>
<feature type="domain" description="EamA" evidence="7">
    <location>
        <begin position="153"/>
        <end position="293"/>
    </location>
</feature>
<accession>A0ABT0Q2K1</accession>
<gene>
    <name evidence="8" type="ORF">M3P21_11025</name>
</gene>
<evidence type="ECO:0000259" key="7">
    <source>
        <dbReference type="Pfam" id="PF00892"/>
    </source>
</evidence>
<keyword evidence="9" id="KW-1185">Reference proteome</keyword>
<feature type="transmembrane region" description="Helical" evidence="6">
    <location>
        <begin position="96"/>
        <end position="118"/>
    </location>
</feature>
<feature type="transmembrane region" description="Helical" evidence="6">
    <location>
        <begin position="70"/>
        <end position="90"/>
    </location>
</feature>
<dbReference type="Proteomes" id="UP001203880">
    <property type="component" value="Unassembled WGS sequence"/>
</dbReference>
<reference evidence="8" key="1">
    <citation type="submission" date="2022-05" db="EMBL/GenBank/DDBJ databases">
        <authorList>
            <person name="Park J.-S."/>
        </authorList>
    </citation>
    <scope>NUCLEOTIDE SEQUENCE</scope>
    <source>
        <strain evidence="8">2012CJ41-6</strain>
    </source>
</reference>
<sequence>MQPTSQGSLLSAAMLMIAAMSIIGVIDNYIVVLAEFIGLWQFHVTRTLVALPLIAGLSLLGLGGLRPVRYWAVLLRSLLLATAMMCYFTALAFMPIAQALAGLFSSPIFVLLITAFVLRNPVGPWRIGAVMIGFSGILLVLQPDPNAFDYRILIPLCGGFFYALSAIATRSLCAGESTVVLLGASIGALGLIGGIALLGLSLFPLEAAPGPDGFAARGWVWPMTPAIPFVLLQAAGSVIAVYMLTKAYQLAEPSYVSVFEYSVMIFGPLFAWVAFGQSLDVTQIFGIGLIALAGITIALRSG</sequence>